<name>A0ABY0DD39_9BRAD</name>
<dbReference type="InterPro" id="IPR029787">
    <property type="entry name" value="Nucleotide_cyclase"/>
</dbReference>
<dbReference type="InterPro" id="IPR001054">
    <property type="entry name" value="A/G_cyclase"/>
</dbReference>
<dbReference type="Pfam" id="PF00211">
    <property type="entry name" value="Guanylate_cyc"/>
    <property type="match status" value="1"/>
</dbReference>
<dbReference type="Proteomes" id="UP000289946">
    <property type="component" value="Unassembled WGS sequence"/>
</dbReference>
<dbReference type="SMART" id="SM00044">
    <property type="entry name" value="CYCc"/>
    <property type="match status" value="1"/>
</dbReference>
<dbReference type="InterPro" id="IPR019734">
    <property type="entry name" value="TPR_rpt"/>
</dbReference>
<dbReference type="EMBL" id="RDRA01000020">
    <property type="protein sequence ID" value="RXG89432.1"/>
    <property type="molecule type" value="Genomic_DNA"/>
</dbReference>
<dbReference type="InterPro" id="IPR050697">
    <property type="entry name" value="Adenylyl/Guanylyl_Cyclase_3/4"/>
</dbReference>
<dbReference type="PANTHER" id="PTHR43081">
    <property type="entry name" value="ADENYLATE CYCLASE, TERMINAL-DIFFERENTIATION SPECIFIC-RELATED"/>
    <property type="match status" value="1"/>
</dbReference>
<dbReference type="CDD" id="cd07302">
    <property type="entry name" value="CHD"/>
    <property type="match status" value="1"/>
</dbReference>
<dbReference type="Gene3D" id="3.30.70.1230">
    <property type="entry name" value="Nucleotide cyclase"/>
    <property type="match status" value="1"/>
</dbReference>
<keyword evidence="1" id="KW-0812">Transmembrane</keyword>
<proteinExistence type="predicted"/>
<gene>
    <name evidence="3" type="ORF">EAS62_31005</name>
</gene>
<keyword evidence="4" id="KW-1185">Reference proteome</keyword>
<dbReference type="SUPFAM" id="SSF55073">
    <property type="entry name" value="Nucleotide cyclase"/>
    <property type="match status" value="1"/>
</dbReference>
<dbReference type="InterPro" id="IPR011990">
    <property type="entry name" value="TPR-like_helical_dom_sf"/>
</dbReference>
<dbReference type="PANTHER" id="PTHR43081:SF19">
    <property type="entry name" value="PH-SENSITIVE ADENYLATE CYCLASE RV1264"/>
    <property type="match status" value="1"/>
</dbReference>
<dbReference type="SUPFAM" id="SSF48452">
    <property type="entry name" value="TPR-like"/>
    <property type="match status" value="1"/>
</dbReference>
<evidence type="ECO:0000259" key="2">
    <source>
        <dbReference type="PROSITE" id="PS50125"/>
    </source>
</evidence>
<dbReference type="Gene3D" id="3.40.50.10610">
    <property type="entry name" value="ABC-type transport auxiliary lipoprotein component"/>
    <property type="match status" value="1"/>
</dbReference>
<dbReference type="SMART" id="SM00028">
    <property type="entry name" value="TPR"/>
    <property type="match status" value="3"/>
</dbReference>
<reference evidence="3 4" key="1">
    <citation type="submission" date="2018-10" db="EMBL/GenBank/DDBJ databases">
        <title>Bradyrhizobium sp. nov., isolated from effective nodules of peanut in China.</title>
        <authorList>
            <person name="Li Y."/>
        </authorList>
    </citation>
    <scope>NUCLEOTIDE SEQUENCE [LARGE SCALE GENOMIC DNA]</scope>
    <source>
        <strain evidence="3 4">CCBAU 51781</strain>
    </source>
</reference>
<comment type="caution">
    <text evidence="3">The sequence shown here is derived from an EMBL/GenBank/DDBJ whole genome shotgun (WGS) entry which is preliminary data.</text>
</comment>
<evidence type="ECO:0000256" key="1">
    <source>
        <dbReference type="SAM" id="Phobius"/>
    </source>
</evidence>
<feature type="domain" description="Guanylate cyclase" evidence="2">
    <location>
        <begin position="42"/>
        <end position="157"/>
    </location>
</feature>
<accession>A0ABY0DD39</accession>
<keyword evidence="1" id="KW-0472">Membrane</keyword>
<dbReference type="PROSITE" id="PS50125">
    <property type="entry name" value="GUANYLATE_CYCLASE_2"/>
    <property type="match status" value="1"/>
</dbReference>
<dbReference type="Gene3D" id="1.25.40.10">
    <property type="entry name" value="Tetratricopeptide repeat domain"/>
    <property type="match status" value="2"/>
</dbReference>
<organism evidence="3 4">
    <name type="scientific">Bradyrhizobium zhanjiangense</name>
    <dbReference type="NCBI Taxonomy" id="1325107"/>
    <lineage>
        <taxon>Bacteria</taxon>
        <taxon>Pseudomonadati</taxon>
        <taxon>Pseudomonadota</taxon>
        <taxon>Alphaproteobacteria</taxon>
        <taxon>Hyphomicrobiales</taxon>
        <taxon>Nitrobacteraceae</taxon>
        <taxon>Bradyrhizobium</taxon>
    </lineage>
</organism>
<sequence>MGPLRVDIARLALSRIRRKNERVGEPAMVQERPARIARRLSAILAADVAGYSLLMHNDEEATHAKLTALLTDAVAPAVAEHGGRIVKNTGDGFLAEFPSAVEAVRAAVQFQTRVKELTIDDPEAKRIVFRVGINIGDVIVKPNDIFGDGVNVAARLEGIAKAGGICISSAAYDQIRGKVGVEFADLGEQNLKNIALPVRVYASQLSDTLPVISGFPFVQWPAHSRRARMGLTMALLLLMAGGGLGYWYMRWNEPQLVKHRLSIVVLPFTNLSNEPEQEYFAEGVADDLSSDLSRIEDSFVIAPSTARAYKNVDPKRVRRELGVRYILDGSLRRTESIVRINARLIDTRTGAQIWSESVDGEWSKSLQLQDVITGGLARRLDLELTNHESRDAEVARPNNPDAVDLTMQGLAVLNRPYSREQVAESGALFERALQIDPGYPKALVGLADTLAIQVNYRWTDAPADKLRRAEKTVDQVLSQFPSDAMAHFVKGEIQRAKGRNLDAAVSEYMAAIGINPSLAPAHGALGAAKIRVGRSAEAFAPLQMAIQLSPRDPLLSTWYFYACHAHSHLAQYDEAIDWCSRSITVNPFWIAYADLAAANALTGHEPEALAAVGELRRLMPDYTVALWLQDGSAWSDNVVFLAEFQRIAEGLRKAGLPER</sequence>
<feature type="transmembrane region" description="Helical" evidence="1">
    <location>
        <begin position="229"/>
        <end position="249"/>
    </location>
</feature>
<protein>
    <submittedName>
        <fullName evidence="3">Adenylate cyclase</fullName>
    </submittedName>
</protein>
<evidence type="ECO:0000313" key="3">
    <source>
        <dbReference type="EMBL" id="RXG89432.1"/>
    </source>
</evidence>
<evidence type="ECO:0000313" key="4">
    <source>
        <dbReference type="Proteomes" id="UP000289946"/>
    </source>
</evidence>
<keyword evidence="1" id="KW-1133">Transmembrane helix</keyword>